<dbReference type="RefSeq" id="WP_251417808.1">
    <property type="nucleotide sequence ID" value="NZ_JAMQGM010000045.1"/>
</dbReference>
<protein>
    <submittedName>
        <fullName evidence="2">Uncharacterized protein</fullName>
    </submittedName>
</protein>
<dbReference type="Proteomes" id="UP001167160">
    <property type="component" value="Unassembled WGS sequence"/>
</dbReference>
<dbReference type="EMBL" id="JAMQGM010000045">
    <property type="protein sequence ID" value="MCM2579690.1"/>
    <property type="molecule type" value="Genomic_DNA"/>
</dbReference>
<sequence>MSRAGFLFEPTLRGYWIRLPFDMGRDWENQHATWAAQMLAAAHYPVHLATDPYHPATEPAVGTGPAHPSPNTAPAWPGRRPHH</sequence>
<feature type="region of interest" description="Disordered" evidence="1">
    <location>
        <begin position="52"/>
        <end position="83"/>
    </location>
</feature>
<evidence type="ECO:0000256" key="1">
    <source>
        <dbReference type="SAM" id="MobiDB-lite"/>
    </source>
</evidence>
<proteinExistence type="predicted"/>
<gene>
    <name evidence="2" type="ORF">M1E25_20455</name>
</gene>
<comment type="caution">
    <text evidence="2">The sequence shown here is derived from an EMBL/GenBank/DDBJ whole genome shotgun (WGS) entry which is preliminary data.</text>
</comment>
<evidence type="ECO:0000313" key="2">
    <source>
        <dbReference type="EMBL" id="MCM2579690.1"/>
    </source>
</evidence>
<accession>A0ABT0XBP3</accession>
<keyword evidence="3" id="KW-1185">Reference proteome</keyword>
<reference evidence="2" key="1">
    <citation type="journal article" date="2023" name="Int. J. Syst. Evol. Microbiol.">
        <title>Streptomyces meridianus sp. nov. isolated from brackish water of the Tagus estuary in Alcochete, Portugal.</title>
        <authorList>
            <person name="Santos J.D.N."/>
            <person name="Klimek D."/>
            <person name="Calusinska M."/>
            <person name="Lobo Da Cunha A."/>
            <person name="Catita J."/>
            <person name="Goncalves H."/>
            <person name="Gonzalez I."/>
            <person name="Reyes F."/>
            <person name="Lage O.M."/>
        </authorList>
    </citation>
    <scope>NUCLEOTIDE SEQUENCE</scope>
    <source>
        <strain evidence="2">MTZ3.1</strain>
    </source>
</reference>
<organism evidence="2 3">
    <name type="scientific">Streptomyces meridianus</name>
    <dbReference type="NCBI Taxonomy" id="2938945"/>
    <lineage>
        <taxon>Bacteria</taxon>
        <taxon>Bacillati</taxon>
        <taxon>Actinomycetota</taxon>
        <taxon>Actinomycetes</taxon>
        <taxon>Kitasatosporales</taxon>
        <taxon>Streptomycetaceae</taxon>
        <taxon>Streptomyces</taxon>
    </lineage>
</organism>
<evidence type="ECO:0000313" key="3">
    <source>
        <dbReference type="Proteomes" id="UP001167160"/>
    </source>
</evidence>
<name>A0ABT0XBP3_9ACTN</name>